<keyword evidence="1" id="KW-0812">Transmembrane</keyword>
<comment type="caution">
    <text evidence="2">The sequence shown here is derived from an EMBL/GenBank/DDBJ whole genome shotgun (WGS) entry which is preliminary data.</text>
</comment>
<protein>
    <submittedName>
        <fullName evidence="2">Uncharacterized protein</fullName>
    </submittedName>
</protein>
<keyword evidence="3" id="KW-1185">Reference proteome</keyword>
<keyword evidence="1" id="KW-1133">Transmembrane helix</keyword>
<feature type="transmembrane region" description="Helical" evidence="1">
    <location>
        <begin position="376"/>
        <end position="395"/>
    </location>
</feature>
<name>A0A6G0WNN3_9STRA</name>
<feature type="transmembrane region" description="Helical" evidence="1">
    <location>
        <begin position="262"/>
        <end position="281"/>
    </location>
</feature>
<evidence type="ECO:0000256" key="1">
    <source>
        <dbReference type="SAM" id="Phobius"/>
    </source>
</evidence>
<proteinExistence type="predicted"/>
<feature type="transmembrane region" description="Helical" evidence="1">
    <location>
        <begin position="177"/>
        <end position="196"/>
    </location>
</feature>
<dbReference type="AlphaFoldDB" id="A0A6G0WNN3"/>
<keyword evidence="1" id="KW-0472">Membrane</keyword>
<accession>A0A6G0WNN3</accession>
<sequence length="431" mass="48013">MDLSEVSCASKLISMSAKFLADNTLFSDPTLVPTLTNLAQAAQKDILSADVNIVQYGLTSEWELFVFKHNIFDPAYPSFHFVAWMLAIDWALASREVISFQGDISSVNVLTASSNSAGSSVNPLEIPVNVAFYIRYACLYVTSIIICVTILASIYLFLNKGYVEGLNLIEVNRVAGIVWIGRTFLFIRSIAAICLLSTQVLSLQPVNNIWHMTSASDVSDESSTEKATRLFKTFLAAGEVSWLGFVLSDILMVYTAQYTPAYVFKCNFMVWGLAAILSWVSPATHTATIQRQCTFAHVDYQLVCSSGTIAIGSFSRITALVGICVGSIATAYLYERIRHPSLPPTRQDSYFLSSSAKYVYEPGNWMDHEVYYLDPASAVINGILSIRFSNVFYMLNLKIWRIFVIKEPVEKRKKLEQDGELHLLYAIPLSD</sequence>
<gene>
    <name evidence="2" type="ORF">Ae201684_013285</name>
</gene>
<dbReference type="Proteomes" id="UP000481153">
    <property type="component" value="Unassembled WGS sequence"/>
</dbReference>
<evidence type="ECO:0000313" key="3">
    <source>
        <dbReference type="Proteomes" id="UP000481153"/>
    </source>
</evidence>
<feature type="transmembrane region" description="Helical" evidence="1">
    <location>
        <begin position="317"/>
        <end position="334"/>
    </location>
</feature>
<dbReference type="VEuPathDB" id="FungiDB:AeMF1_006763"/>
<organism evidence="2 3">
    <name type="scientific">Aphanomyces euteiches</name>
    <dbReference type="NCBI Taxonomy" id="100861"/>
    <lineage>
        <taxon>Eukaryota</taxon>
        <taxon>Sar</taxon>
        <taxon>Stramenopiles</taxon>
        <taxon>Oomycota</taxon>
        <taxon>Saprolegniomycetes</taxon>
        <taxon>Saprolegniales</taxon>
        <taxon>Verrucalvaceae</taxon>
        <taxon>Aphanomyces</taxon>
    </lineage>
</organism>
<evidence type="ECO:0000313" key="2">
    <source>
        <dbReference type="EMBL" id="KAF0728984.1"/>
    </source>
</evidence>
<reference evidence="2 3" key="1">
    <citation type="submission" date="2019-07" db="EMBL/GenBank/DDBJ databases">
        <title>Genomics analysis of Aphanomyces spp. identifies a new class of oomycete effector associated with host adaptation.</title>
        <authorList>
            <person name="Gaulin E."/>
        </authorList>
    </citation>
    <scope>NUCLEOTIDE SEQUENCE [LARGE SCALE GENOMIC DNA]</scope>
    <source>
        <strain evidence="2 3">ATCC 201684</strain>
    </source>
</reference>
<dbReference type="EMBL" id="VJMJ01000170">
    <property type="protein sequence ID" value="KAF0728984.1"/>
    <property type="molecule type" value="Genomic_DNA"/>
</dbReference>
<feature type="transmembrane region" description="Helical" evidence="1">
    <location>
        <begin position="137"/>
        <end position="157"/>
    </location>
</feature>
<feature type="transmembrane region" description="Helical" evidence="1">
    <location>
        <begin position="234"/>
        <end position="256"/>
    </location>
</feature>